<evidence type="ECO:0000313" key="2">
    <source>
        <dbReference type="EMBL" id="MBI4210601.1"/>
    </source>
</evidence>
<dbReference type="Proteomes" id="UP000732298">
    <property type="component" value="Unassembled WGS sequence"/>
</dbReference>
<evidence type="ECO:0000313" key="3">
    <source>
        <dbReference type="Proteomes" id="UP000732298"/>
    </source>
</evidence>
<gene>
    <name evidence="2" type="ORF">HY544_03800</name>
</gene>
<reference evidence="2" key="1">
    <citation type="submission" date="2020-07" db="EMBL/GenBank/DDBJ databases">
        <title>Huge and variable diversity of episymbiotic CPR bacteria and DPANN archaea in groundwater ecosystems.</title>
        <authorList>
            <person name="He C.Y."/>
            <person name="Keren R."/>
            <person name="Whittaker M."/>
            <person name="Farag I.F."/>
            <person name="Doudna J."/>
            <person name="Cate J.H.D."/>
            <person name="Banfield J.F."/>
        </authorList>
    </citation>
    <scope>NUCLEOTIDE SEQUENCE</scope>
    <source>
        <strain evidence="2">NC_groundwater_1296_Ag_S-0.2um_52_80</strain>
    </source>
</reference>
<accession>A0A8T3YPC6</accession>
<proteinExistence type="predicted"/>
<dbReference type="EMBL" id="JACQPB010000038">
    <property type="protein sequence ID" value="MBI4210601.1"/>
    <property type="molecule type" value="Genomic_DNA"/>
</dbReference>
<dbReference type="Pfam" id="PF04014">
    <property type="entry name" value="MazE_antitoxin"/>
    <property type="match status" value="1"/>
</dbReference>
<comment type="caution">
    <text evidence="2">The sequence shown here is derived from an EMBL/GenBank/DDBJ whole genome shotgun (WGS) entry which is preliminary data.</text>
</comment>
<sequence length="111" mass="12411">MGMIAKSFSRKGMECGKCGHLAGEASLSFQGHEINGWKCRCGEEYFNPEQAQKILTLNKLKNSKFEVKVGQIRSNLIVRIPKEVEEALGLRKGEEMLLGVLEGRKIELMGK</sequence>
<protein>
    <submittedName>
        <fullName evidence="2">AbrB/MazE/SpoVT family DNA-binding domain-containing protein</fullName>
    </submittedName>
</protein>
<feature type="domain" description="SpoVT-AbrB" evidence="1">
    <location>
        <begin position="73"/>
        <end position="108"/>
    </location>
</feature>
<name>A0A8T3YPC6_9ARCH</name>
<dbReference type="SUPFAM" id="SSF89447">
    <property type="entry name" value="AbrB/MazE/MraZ-like"/>
    <property type="match status" value="1"/>
</dbReference>
<dbReference type="InterPro" id="IPR037914">
    <property type="entry name" value="SpoVT-AbrB_sf"/>
</dbReference>
<dbReference type="AlphaFoldDB" id="A0A8T3YPC6"/>
<organism evidence="2 3">
    <name type="scientific">Candidatus Iainarchaeum sp</name>
    <dbReference type="NCBI Taxonomy" id="3101447"/>
    <lineage>
        <taxon>Archaea</taxon>
        <taxon>Candidatus Iainarchaeota</taxon>
        <taxon>Candidatus Iainarchaeia</taxon>
        <taxon>Candidatus Iainarchaeales</taxon>
        <taxon>Candidatus Iainarchaeaceae</taxon>
        <taxon>Candidatus Iainarchaeum</taxon>
    </lineage>
</organism>
<evidence type="ECO:0000259" key="1">
    <source>
        <dbReference type="Pfam" id="PF04014"/>
    </source>
</evidence>
<keyword evidence="2" id="KW-0238">DNA-binding</keyword>
<dbReference type="GO" id="GO:0003677">
    <property type="term" value="F:DNA binding"/>
    <property type="evidence" value="ECO:0007669"/>
    <property type="project" value="UniProtKB-KW"/>
</dbReference>
<dbReference type="InterPro" id="IPR007159">
    <property type="entry name" value="SpoVT-AbrB_dom"/>
</dbReference>